<dbReference type="KEGG" id="scor:J3U87_16025"/>
<evidence type="ECO:0000313" key="4">
    <source>
        <dbReference type="Proteomes" id="UP000663929"/>
    </source>
</evidence>
<keyword evidence="4" id="KW-1185">Reference proteome</keyword>
<evidence type="ECO:0000259" key="2">
    <source>
        <dbReference type="Pfam" id="PF01370"/>
    </source>
</evidence>
<dbReference type="Pfam" id="PF01370">
    <property type="entry name" value="Epimerase"/>
    <property type="match status" value="1"/>
</dbReference>
<evidence type="ECO:0000256" key="1">
    <source>
        <dbReference type="ARBA" id="ARBA00023027"/>
    </source>
</evidence>
<name>A0A8A4TX96_SULCO</name>
<dbReference type="EMBL" id="CP071793">
    <property type="protein sequence ID" value="QTD53957.1"/>
    <property type="molecule type" value="Genomic_DNA"/>
</dbReference>
<proteinExistence type="predicted"/>
<accession>A0A8A4TX96</accession>
<dbReference type="AlphaFoldDB" id="A0A8A4TX96"/>
<dbReference type="Gene3D" id="3.40.50.720">
    <property type="entry name" value="NAD(P)-binding Rossmann-like Domain"/>
    <property type="match status" value="1"/>
</dbReference>
<dbReference type="PRINTS" id="PR01713">
    <property type="entry name" value="NUCEPIMERASE"/>
</dbReference>
<dbReference type="PANTHER" id="PTHR43574">
    <property type="entry name" value="EPIMERASE-RELATED"/>
    <property type="match status" value="1"/>
</dbReference>
<gene>
    <name evidence="3" type="ORF">J3U87_16025</name>
</gene>
<protein>
    <submittedName>
        <fullName evidence="3">NAD-dependent epimerase/dehydratase family protein</fullName>
    </submittedName>
</protein>
<evidence type="ECO:0000313" key="3">
    <source>
        <dbReference type="EMBL" id="QTD53957.1"/>
    </source>
</evidence>
<dbReference type="InterPro" id="IPR001509">
    <property type="entry name" value="Epimerase_deHydtase"/>
</dbReference>
<dbReference type="Proteomes" id="UP000663929">
    <property type="component" value="Chromosome"/>
</dbReference>
<reference evidence="3" key="1">
    <citation type="submission" date="2021-03" db="EMBL/GenBank/DDBJ databases">
        <title>Acanthopleuribacteraceae sp. M133.</title>
        <authorList>
            <person name="Wang G."/>
        </authorList>
    </citation>
    <scope>NUCLEOTIDE SEQUENCE</scope>
    <source>
        <strain evidence="3">M133</strain>
    </source>
</reference>
<feature type="domain" description="NAD-dependent epimerase/dehydratase" evidence="2">
    <location>
        <begin position="3"/>
        <end position="246"/>
    </location>
</feature>
<keyword evidence="1" id="KW-0520">NAD</keyword>
<dbReference type="RefSeq" id="WP_237384057.1">
    <property type="nucleotide sequence ID" value="NZ_CP071793.1"/>
</dbReference>
<sequence length="322" mass="36250">MNIMVTGIAGFIGFHCAQRLLNEGHRVLGIDNLNDYYAPALKEARLQRLQRFEKLSFEKLDLCNGEALSDRFAKFRPDRVLHLAGQVGVRYSLEHPHAYAQSNVVGTLNLLECCRHHGRPRLVYASSSSVYGGNTKLPFSESDSVDHPISLYAATKKSTELMAHAYTHLYGFSTVGLRFFTVYGPWGRPDMAVWLFTKAILQGAPIKVFNQGKMSRDFTYIDDIIAGVHAALFSEDLEPYEIFNLGNHQSQSLDDLIECIESACGREAKREFQPLQDGDMVDTFADIERARAKLKFEPSVPLKVGVPRFVSWLLANPEFQTL</sequence>
<dbReference type="InterPro" id="IPR036291">
    <property type="entry name" value="NAD(P)-bd_dom_sf"/>
</dbReference>
<dbReference type="Gene3D" id="3.90.25.10">
    <property type="entry name" value="UDP-galactose 4-epimerase, domain 1"/>
    <property type="match status" value="1"/>
</dbReference>
<dbReference type="SUPFAM" id="SSF51735">
    <property type="entry name" value="NAD(P)-binding Rossmann-fold domains"/>
    <property type="match status" value="1"/>
</dbReference>
<organism evidence="3 4">
    <name type="scientific">Sulfidibacter corallicola</name>
    <dbReference type="NCBI Taxonomy" id="2818388"/>
    <lineage>
        <taxon>Bacteria</taxon>
        <taxon>Pseudomonadati</taxon>
        <taxon>Acidobacteriota</taxon>
        <taxon>Holophagae</taxon>
        <taxon>Acanthopleuribacterales</taxon>
        <taxon>Acanthopleuribacteraceae</taxon>
        <taxon>Sulfidibacter</taxon>
    </lineage>
</organism>